<accession>A0ABR1YY86</accession>
<evidence type="ECO:0000256" key="1">
    <source>
        <dbReference type="SAM" id="MobiDB-lite"/>
    </source>
</evidence>
<organism evidence="2 3">
    <name type="scientific">Phyllosticta capitalensis</name>
    <dbReference type="NCBI Taxonomy" id="121624"/>
    <lineage>
        <taxon>Eukaryota</taxon>
        <taxon>Fungi</taxon>
        <taxon>Dikarya</taxon>
        <taxon>Ascomycota</taxon>
        <taxon>Pezizomycotina</taxon>
        <taxon>Dothideomycetes</taxon>
        <taxon>Dothideomycetes incertae sedis</taxon>
        <taxon>Botryosphaeriales</taxon>
        <taxon>Phyllostictaceae</taxon>
        <taxon>Phyllosticta</taxon>
    </lineage>
</organism>
<dbReference type="Proteomes" id="UP001492380">
    <property type="component" value="Unassembled WGS sequence"/>
</dbReference>
<comment type="caution">
    <text evidence="2">The sequence shown here is derived from an EMBL/GenBank/DDBJ whole genome shotgun (WGS) entry which is preliminary data.</text>
</comment>
<reference evidence="2 3" key="1">
    <citation type="submission" date="2024-04" db="EMBL/GenBank/DDBJ databases">
        <title>Phyllosticta paracitricarpa is synonymous to the EU quarantine fungus P. citricarpa based on phylogenomic analyses.</title>
        <authorList>
            <consortium name="Lawrence Berkeley National Laboratory"/>
            <person name="Van Ingen-Buijs V.A."/>
            <person name="Van Westerhoven A.C."/>
            <person name="Haridas S."/>
            <person name="Skiadas P."/>
            <person name="Martin F."/>
            <person name="Groenewald J.Z."/>
            <person name="Crous P.W."/>
            <person name="Seidl M.F."/>
        </authorList>
    </citation>
    <scope>NUCLEOTIDE SEQUENCE [LARGE SCALE GENOMIC DNA]</scope>
    <source>
        <strain evidence="2 3">CBS 123374</strain>
    </source>
</reference>
<sequence>MPFRLPSSSSLKLPRCLRDLPLPSLRRVKRTTQCIEIINLDQDDADYHYQHEHHAWEQSPPPPPNSPASIYPAQAPQELRLSLVERLDDWIDFDLGFDLGLDQPDRRLLAVGSDCATARAADAPSTSFSFATIARTARGKFGRGLDPNTDHNHKHKPVPREPSPLPHAHHTPTAPAPPLPRASMNNPFDLPRWICCRCGRSNYSDTTSANTATNLFHTHRKPKNGTTTEETAQAARTWTCPCGHSLEPCLLKARLRNLGKVQRGGGDLGVAFVRDLGRWADREAGKGGN</sequence>
<protein>
    <submittedName>
        <fullName evidence="2">Uncharacterized protein</fullName>
    </submittedName>
</protein>
<gene>
    <name evidence="2" type="ORF">HDK90DRAFT_130457</name>
</gene>
<feature type="region of interest" description="Disordered" evidence="1">
    <location>
        <begin position="141"/>
        <end position="183"/>
    </location>
</feature>
<feature type="region of interest" description="Disordered" evidence="1">
    <location>
        <begin position="51"/>
        <end position="71"/>
    </location>
</feature>
<keyword evidence="3" id="KW-1185">Reference proteome</keyword>
<evidence type="ECO:0000313" key="2">
    <source>
        <dbReference type="EMBL" id="KAK8243678.1"/>
    </source>
</evidence>
<dbReference type="EMBL" id="JBBWRZ010000002">
    <property type="protein sequence ID" value="KAK8243678.1"/>
    <property type="molecule type" value="Genomic_DNA"/>
</dbReference>
<evidence type="ECO:0000313" key="3">
    <source>
        <dbReference type="Proteomes" id="UP001492380"/>
    </source>
</evidence>
<name>A0ABR1YY86_9PEZI</name>
<proteinExistence type="predicted"/>